<dbReference type="PANTHER" id="PTHR43808:SF30">
    <property type="entry name" value="ACETYLORNITHINE DEACETYLASE"/>
    <property type="match status" value="1"/>
</dbReference>
<dbReference type="InterPro" id="IPR036264">
    <property type="entry name" value="Bact_exopeptidase_dim_dom"/>
</dbReference>
<feature type="chain" id="PRO_5045347062" description="Peptidase M20 dimerisation domain-containing protein" evidence="6">
    <location>
        <begin position="22"/>
        <end position="429"/>
    </location>
</feature>
<dbReference type="Pfam" id="PF07687">
    <property type="entry name" value="M20_dimer"/>
    <property type="match status" value="1"/>
</dbReference>
<keyword evidence="5" id="KW-0862">Zinc</keyword>
<reference evidence="8" key="1">
    <citation type="submission" date="2018-02" db="EMBL/GenBank/DDBJ databases">
        <authorList>
            <person name="Silar P."/>
        </authorList>
    </citation>
    <scope>NUCLEOTIDE SEQUENCE [LARGE SCALE GENOMIC DNA]</scope>
    <source>
        <strain evidence="8">T</strain>
    </source>
</reference>
<evidence type="ECO:0000256" key="5">
    <source>
        <dbReference type="ARBA" id="ARBA00022833"/>
    </source>
</evidence>
<evidence type="ECO:0000313" key="9">
    <source>
        <dbReference type="Proteomes" id="UP000280685"/>
    </source>
</evidence>
<dbReference type="InterPro" id="IPR001261">
    <property type="entry name" value="ArgE/DapE_CS"/>
</dbReference>
<comment type="cofactor">
    <cofactor evidence="1">
        <name>Zn(2+)</name>
        <dbReference type="ChEBI" id="CHEBI:29105"/>
    </cofactor>
</comment>
<dbReference type="EMBL" id="LR026968">
    <property type="protein sequence ID" value="VBB81206.1"/>
    <property type="molecule type" value="Genomic_DNA"/>
</dbReference>
<keyword evidence="9" id="KW-1185">Reference proteome</keyword>
<keyword evidence="4" id="KW-0378">Hydrolase</keyword>
<dbReference type="PROSITE" id="PS00759">
    <property type="entry name" value="ARGE_DAPE_CPG2_2"/>
    <property type="match status" value="1"/>
</dbReference>
<evidence type="ECO:0000313" key="8">
    <source>
        <dbReference type="EMBL" id="VBB81206.1"/>
    </source>
</evidence>
<evidence type="ECO:0000256" key="4">
    <source>
        <dbReference type="ARBA" id="ARBA00022801"/>
    </source>
</evidence>
<evidence type="ECO:0000256" key="3">
    <source>
        <dbReference type="ARBA" id="ARBA00022723"/>
    </source>
</evidence>
<comment type="similarity">
    <text evidence="2">Belongs to the peptidase M20A family.</text>
</comment>
<dbReference type="Gene3D" id="3.40.630.10">
    <property type="entry name" value="Zn peptidases"/>
    <property type="match status" value="1"/>
</dbReference>
<name>A0ABY6SDG3_PODCO</name>
<evidence type="ECO:0000256" key="6">
    <source>
        <dbReference type="SAM" id="SignalP"/>
    </source>
</evidence>
<dbReference type="PROSITE" id="PS00758">
    <property type="entry name" value="ARGE_DAPE_CPG2_1"/>
    <property type="match status" value="1"/>
</dbReference>
<dbReference type="Gene3D" id="3.30.70.360">
    <property type="match status" value="1"/>
</dbReference>
<evidence type="ECO:0000259" key="7">
    <source>
        <dbReference type="Pfam" id="PF07687"/>
    </source>
</evidence>
<accession>A0ABY6SDG3</accession>
<proteinExistence type="inferred from homology"/>
<keyword evidence="3" id="KW-0479">Metal-binding</keyword>
<dbReference type="SUPFAM" id="SSF53187">
    <property type="entry name" value="Zn-dependent exopeptidases"/>
    <property type="match status" value="1"/>
</dbReference>
<dbReference type="Proteomes" id="UP000280685">
    <property type="component" value="Chromosome 5"/>
</dbReference>
<dbReference type="InterPro" id="IPR011650">
    <property type="entry name" value="Peptidase_M20_dimer"/>
</dbReference>
<dbReference type="PANTHER" id="PTHR43808">
    <property type="entry name" value="ACETYLORNITHINE DEACETYLASE"/>
    <property type="match status" value="1"/>
</dbReference>
<dbReference type="CDD" id="cd05652">
    <property type="entry name" value="M20_ArgE_DapE-like_fungal"/>
    <property type="match status" value="1"/>
</dbReference>
<dbReference type="SUPFAM" id="SSF55031">
    <property type="entry name" value="Bacterial exopeptidase dimerisation domain"/>
    <property type="match status" value="1"/>
</dbReference>
<feature type="domain" description="Peptidase M20 dimerisation" evidence="7">
    <location>
        <begin position="226"/>
        <end position="329"/>
    </location>
</feature>
<keyword evidence="6" id="KW-0732">Signal</keyword>
<dbReference type="Pfam" id="PF01546">
    <property type="entry name" value="Peptidase_M20"/>
    <property type="match status" value="1"/>
</dbReference>
<evidence type="ECO:0000256" key="2">
    <source>
        <dbReference type="ARBA" id="ARBA00006247"/>
    </source>
</evidence>
<dbReference type="InterPro" id="IPR002933">
    <property type="entry name" value="Peptidase_M20"/>
</dbReference>
<organism evidence="8 9">
    <name type="scientific">Podospora comata</name>
    <dbReference type="NCBI Taxonomy" id="48703"/>
    <lineage>
        <taxon>Eukaryota</taxon>
        <taxon>Fungi</taxon>
        <taxon>Dikarya</taxon>
        <taxon>Ascomycota</taxon>
        <taxon>Pezizomycotina</taxon>
        <taxon>Sordariomycetes</taxon>
        <taxon>Sordariomycetidae</taxon>
        <taxon>Sordariales</taxon>
        <taxon>Podosporaceae</taxon>
        <taxon>Podospora</taxon>
    </lineage>
</organism>
<evidence type="ECO:0000256" key="1">
    <source>
        <dbReference type="ARBA" id="ARBA00001947"/>
    </source>
</evidence>
<protein>
    <recommendedName>
        <fullName evidence="7">Peptidase M20 dimerisation domain-containing protein</fullName>
    </recommendedName>
</protein>
<dbReference type="InterPro" id="IPR050072">
    <property type="entry name" value="Peptidase_M20A"/>
</dbReference>
<gene>
    <name evidence="8" type="ORF">PODCO_504450</name>
</gene>
<feature type="signal peptide" evidence="6">
    <location>
        <begin position="1"/>
        <end position="21"/>
    </location>
</feature>
<sequence>MKRISQALLLCSALYPPAAHATPTPHADSPFYRHDLLALHKNLVEIPSLSGTEEDAALFLQEYLGKKNYSVELQPIPAGLNTGSNARCNVLAWPTAKKPSTAEFKLLITSHIDVVPPYIPYKTTPSGPITPDTLISGRGSVDAKASLAAQLIALSTLLSSESISPSDVMLLFVVGEETSGLGMKEFSRRSRSSSKVSLFGSSSDEKQYRFTSAIFGEPTENKLACGHKGITNGIVRSRGKAGHSGYPQLGKSANEVLIRSLHTILNTDLGSSERYGNTTVNIGVLEGGVAANVIPKSASARLAVRVASGSQKEGHKDVIAKIEHILKETDGDALSSEWFGGYGPVKCKCEVDGFETMVASYGTDVPNLEGGHTSYLYGPGSILVAHGDDEGLRVGDLEEAVEGYRKLILHVLGEGEENEEEKEEEGGDL</sequence>